<keyword evidence="2" id="KW-0472">Membrane</keyword>
<feature type="domain" description="Terminal beta-(1-&gt;2)-arabinofuranosyltransferase C-terminal" evidence="3">
    <location>
        <begin position="479"/>
        <end position="614"/>
    </location>
</feature>
<comment type="caution">
    <text evidence="4">The sequence shown here is derived from an EMBL/GenBank/DDBJ whole genome shotgun (WGS) entry which is preliminary data.</text>
</comment>
<feature type="transmembrane region" description="Helical" evidence="2">
    <location>
        <begin position="347"/>
        <end position="365"/>
    </location>
</feature>
<feature type="transmembrane region" description="Helical" evidence="2">
    <location>
        <begin position="322"/>
        <end position="341"/>
    </location>
</feature>
<name>A0ABP9I9S8_9ACTN</name>
<proteinExistence type="predicted"/>
<dbReference type="Proteomes" id="UP001500466">
    <property type="component" value="Unassembled WGS sequence"/>
</dbReference>
<feature type="compositionally biased region" description="Basic and acidic residues" evidence="1">
    <location>
        <begin position="7"/>
        <end position="20"/>
    </location>
</feature>
<feature type="transmembrane region" description="Helical" evidence="2">
    <location>
        <begin position="148"/>
        <end position="167"/>
    </location>
</feature>
<sequence length="623" mass="68846">MTTPLESDDRTNVTDPERPTARTSSQFGRIAARARTLNRFDLIAMAVPTVILAVMGWQKRWMTDDGLIFTRAVKQIVDGNGPVYNIGERTETSTSTLWQWVLALVDLVTPGDIAAIAVYLGLALSVGGFLIALNATRRLYRGLAVKRFLLPAGALVFVAIPSIWDFLTAGMETGLIIFWIAVSWSLLVRAWQIPAERVRLRRVLGTSVWYGLGPLVRPDLGLAMMVFLAALALLTRARWTRCIGMLAAAGALPAAYEIFRMGYYGLIFPMPALTKEAGESLWGRGWDYLTDYNRPYKLWIPLLLLAVVAALLLRVRRPGNRTWIVVAAPLTAAFVQTFYVIKVGGDFMHGRMWMPVLLMLLLPLLLTPFDKLATPVVAGIAVWAVICGSSWRSGIITTDSPLGNGQHQVWNERDFYTNETKTDNPVTVGPHIRTIEESYDVSRKALADGRRVLILDPNYARAYNLPVDFALPLRTDVDFPVGLVIGRLGVGGAVMPLDGIVADVWGLSNTIGAHIDQTNFAAAGHQKLLPPAWNFALYVDPAAWSQIPDNFLSAKDRERGVTMLQLVNAANHTMQCGDVKELVDSVTKPLTFGRFWDNLTGAYDRTKLRIPADPIAAEQKFCK</sequence>
<feature type="transmembrane region" description="Helical" evidence="2">
    <location>
        <begin position="298"/>
        <end position="315"/>
    </location>
</feature>
<evidence type="ECO:0000313" key="5">
    <source>
        <dbReference type="Proteomes" id="UP001500466"/>
    </source>
</evidence>
<feature type="transmembrane region" description="Helical" evidence="2">
    <location>
        <begin position="39"/>
        <end position="57"/>
    </location>
</feature>
<reference evidence="5" key="1">
    <citation type="journal article" date="2019" name="Int. J. Syst. Evol. Microbiol.">
        <title>The Global Catalogue of Microorganisms (GCM) 10K type strain sequencing project: providing services to taxonomists for standard genome sequencing and annotation.</title>
        <authorList>
            <consortium name="The Broad Institute Genomics Platform"/>
            <consortium name="The Broad Institute Genome Sequencing Center for Infectious Disease"/>
            <person name="Wu L."/>
            <person name="Ma J."/>
        </authorList>
    </citation>
    <scope>NUCLEOTIDE SEQUENCE [LARGE SCALE GENOMIC DNA]</scope>
    <source>
        <strain evidence="5">JCM 17986</strain>
    </source>
</reference>
<gene>
    <name evidence="4" type="primary">aftB_2</name>
    <name evidence="4" type="ORF">GCM10023205_75270</name>
</gene>
<dbReference type="RefSeq" id="WP_345680347.1">
    <property type="nucleotide sequence ID" value="NZ_BAABHS010000045.1"/>
</dbReference>
<feature type="transmembrane region" description="Helical" evidence="2">
    <location>
        <begin position="113"/>
        <end position="136"/>
    </location>
</feature>
<keyword evidence="2" id="KW-0812">Transmembrane</keyword>
<evidence type="ECO:0000256" key="2">
    <source>
        <dbReference type="SAM" id="Phobius"/>
    </source>
</evidence>
<evidence type="ECO:0000313" key="4">
    <source>
        <dbReference type="EMBL" id="GAA4991865.1"/>
    </source>
</evidence>
<keyword evidence="5" id="KW-1185">Reference proteome</keyword>
<feature type="region of interest" description="Disordered" evidence="1">
    <location>
        <begin position="1"/>
        <end position="25"/>
    </location>
</feature>
<dbReference type="EMBL" id="BAABHS010000045">
    <property type="protein sequence ID" value="GAA4991865.1"/>
    <property type="molecule type" value="Genomic_DNA"/>
</dbReference>
<accession>A0ABP9I9S8</accession>
<protein>
    <submittedName>
        <fullName evidence="4">Beta-(1-&gt;2)-arabinofuranosyltransferase</fullName>
    </submittedName>
</protein>
<organism evidence="4 5">
    <name type="scientific">Yinghuangia aomiensis</name>
    <dbReference type="NCBI Taxonomy" id="676205"/>
    <lineage>
        <taxon>Bacteria</taxon>
        <taxon>Bacillati</taxon>
        <taxon>Actinomycetota</taxon>
        <taxon>Actinomycetes</taxon>
        <taxon>Kitasatosporales</taxon>
        <taxon>Streptomycetaceae</taxon>
        <taxon>Yinghuangia</taxon>
    </lineage>
</organism>
<evidence type="ECO:0000259" key="3">
    <source>
        <dbReference type="Pfam" id="PF26371"/>
    </source>
</evidence>
<dbReference type="InterPro" id="IPR058983">
    <property type="entry name" value="AftB_C"/>
</dbReference>
<keyword evidence="2" id="KW-1133">Transmembrane helix</keyword>
<feature type="transmembrane region" description="Helical" evidence="2">
    <location>
        <begin position="220"/>
        <end position="239"/>
    </location>
</feature>
<dbReference type="Pfam" id="PF26371">
    <property type="entry name" value="AftB_C"/>
    <property type="match status" value="1"/>
</dbReference>
<evidence type="ECO:0000256" key="1">
    <source>
        <dbReference type="SAM" id="MobiDB-lite"/>
    </source>
</evidence>
<feature type="transmembrane region" description="Helical" evidence="2">
    <location>
        <begin position="372"/>
        <end position="391"/>
    </location>
</feature>